<feature type="non-terminal residue" evidence="2">
    <location>
        <position position="404"/>
    </location>
</feature>
<dbReference type="SUPFAM" id="SSF52540">
    <property type="entry name" value="P-loop containing nucleoside triphosphate hydrolases"/>
    <property type="match status" value="1"/>
</dbReference>
<protein>
    <submittedName>
        <fullName evidence="2">AAA family ATPase</fullName>
    </submittedName>
</protein>
<gene>
    <name evidence="2" type="ORF">F3B53_26350</name>
</gene>
<dbReference type="PANTHER" id="PTHR34825">
    <property type="entry name" value="CONSERVED PROTEIN, WITH A WEAK D-GALACTARATE DEHYDRATASE/ALTRONATE HYDROLASE DOMAIN"/>
    <property type="match status" value="1"/>
</dbReference>
<dbReference type="AlphaFoldDB" id="A0A6A1WZG2"/>
<comment type="caution">
    <text evidence="2">The sequence shown here is derived from an EMBL/GenBank/DDBJ whole genome shotgun (WGS) entry which is preliminary data.</text>
</comment>
<dbReference type="PANTHER" id="PTHR34825:SF1">
    <property type="entry name" value="AAA-ATPASE-LIKE DOMAIN-CONTAINING PROTEIN"/>
    <property type="match status" value="1"/>
</dbReference>
<evidence type="ECO:0000313" key="2">
    <source>
        <dbReference type="EMBL" id="KAB1317572.1"/>
    </source>
</evidence>
<proteinExistence type="predicted"/>
<evidence type="ECO:0000313" key="3">
    <source>
        <dbReference type="Proteomes" id="UP000375690"/>
    </source>
</evidence>
<dbReference type="InterPro" id="IPR018631">
    <property type="entry name" value="AAA-ATPase-like_dom"/>
</dbReference>
<organism evidence="2 3">
    <name type="scientific">Bacteroides ovatus</name>
    <dbReference type="NCBI Taxonomy" id="28116"/>
    <lineage>
        <taxon>Bacteria</taxon>
        <taxon>Pseudomonadati</taxon>
        <taxon>Bacteroidota</taxon>
        <taxon>Bacteroidia</taxon>
        <taxon>Bacteroidales</taxon>
        <taxon>Bacteroidaceae</taxon>
        <taxon>Bacteroides</taxon>
    </lineage>
</organism>
<dbReference type="Proteomes" id="UP000375690">
    <property type="component" value="Unassembled WGS sequence"/>
</dbReference>
<dbReference type="EMBL" id="VWFC01000082">
    <property type="protein sequence ID" value="KAB1317572.1"/>
    <property type="molecule type" value="Genomic_DNA"/>
</dbReference>
<accession>A0A6A1WZG2</accession>
<dbReference type="Pfam" id="PF09820">
    <property type="entry name" value="AAA-ATPase_like"/>
    <property type="match status" value="1"/>
</dbReference>
<dbReference type="InterPro" id="IPR027417">
    <property type="entry name" value="P-loop_NTPase"/>
</dbReference>
<reference evidence="2 3" key="1">
    <citation type="journal article" date="2019" name="Nat. Med.">
        <title>A library of human gut bacterial isolates paired with longitudinal multiomics data enables mechanistic microbiome research.</title>
        <authorList>
            <person name="Poyet M."/>
            <person name="Groussin M."/>
            <person name="Gibbons S.M."/>
            <person name="Avila-Pacheco J."/>
            <person name="Jiang X."/>
            <person name="Kearney S.M."/>
            <person name="Perrotta A.R."/>
            <person name="Berdy B."/>
            <person name="Zhao S."/>
            <person name="Lieberman T.D."/>
            <person name="Swanson P.K."/>
            <person name="Smith M."/>
            <person name="Roesemann S."/>
            <person name="Alexander J.E."/>
            <person name="Rich S.A."/>
            <person name="Livny J."/>
            <person name="Vlamakis H."/>
            <person name="Clish C."/>
            <person name="Bullock K."/>
            <person name="Deik A."/>
            <person name="Scott J."/>
            <person name="Pierce K.A."/>
            <person name="Xavier R.J."/>
            <person name="Alm E.J."/>
        </authorList>
    </citation>
    <scope>NUCLEOTIDE SEQUENCE [LARGE SCALE GENOMIC DNA]</scope>
    <source>
        <strain evidence="2 3">BIOML-A2</strain>
    </source>
</reference>
<feature type="domain" description="AAA-ATPase-like" evidence="1">
    <location>
        <begin position="9"/>
        <end position="205"/>
    </location>
</feature>
<name>A0A6A1WZG2_BACOV</name>
<evidence type="ECO:0000259" key="1">
    <source>
        <dbReference type="Pfam" id="PF09820"/>
    </source>
</evidence>
<sequence>MEKALKLLPLGTSDFENLRHRDQIYVDKTDMICELASVPGKFFFARPRRFGKSLLLSTFESLFRDGLKNFQGLKIEQLWTDKSTYKVIKLDFSRVKPEGTFEDFCQYFDNYLEAQFSLIGFKKEDNGLFLSNQIEIFLAGLSSSSLVLLIDEYDAPLTACLDNKEFFERVRNYLSRFYGILKANDRVLRFLFITGITKFNKTSIFSELNNLSDVSLSPRFGTLLGYTHEEVETYFDGYLTQSASVLSVSRDELLRSLTKQYGGFCFERTTTKKVFAPWSLLKFFSEPEVGLLDYWFESGGRPAALVQYLKSHTLRDPEEYGKEKSIALNLLTGSANVNTLSDIGLLTQAGYLTLKRVVGLTAFVAYPNAEVAAAMAQLYSERLLQGQTLEQVGADNVALRLAEE</sequence>